<gene>
    <name evidence="1" type="ORF">D174_08920</name>
</gene>
<keyword evidence="2" id="KW-1185">Reference proteome</keyword>
<name>V5XBB3_MYCNE</name>
<accession>V5XBB3</accession>
<dbReference type="KEGG" id="mne:D174_08920"/>
<sequence>MCPRRWPGVTRSRYRRVMTMRGRWRHRTRITAATAAFAVAVGAVVTSGLAVAHPIEPSQHTVNVVPSPPPTYSSSDTQAAKAAACSAWDRAARSTAVASKSSAEALEQSWTSPESLAALATEKRTGMAAVSYLRTQLSDATPASTAKPLRAWMTTRIDMLHALNLRHWDEADHEQERSNDLIDVITSECGLR</sequence>
<dbReference type="AlphaFoldDB" id="V5XBB3"/>
<organism evidence="1 2">
    <name type="scientific">Mycolicibacterium neoaurum VKM Ac-1815D</name>
    <dbReference type="NCBI Taxonomy" id="700508"/>
    <lineage>
        <taxon>Bacteria</taxon>
        <taxon>Bacillati</taxon>
        <taxon>Actinomycetota</taxon>
        <taxon>Actinomycetes</taxon>
        <taxon>Mycobacteriales</taxon>
        <taxon>Mycobacteriaceae</taxon>
        <taxon>Mycolicibacterium</taxon>
    </lineage>
</organism>
<proteinExistence type="predicted"/>
<dbReference type="eggNOG" id="ENOG5031GM9">
    <property type="taxonomic scope" value="Bacteria"/>
</dbReference>
<evidence type="ECO:0000313" key="1">
    <source>
        <dbReference type="EMBL" id="AHC24699.1"/>
    </source>
</evidence>
<dbReference type="EMBL" id="CP006936">
    <property type="protein sequence ID" value="AHC24699.1"/>
    <property type="molecule type" value="Genomic_DNA"/>
</dbReference>
<reference evidence="1 2" key="1">
    <citation type="journal article" date="2014" name="Genome Announc.">
        <title>Complete Genome Sequence of Sterol-Transforming Mycobacterium neoaurum Strain VKM Ac-1815D.</title>
        <authorList>
            <person name="Shtratnikova V.Y."/>
            <person name="Bragin E.Y."/>
            <person name="Dovbnya D.V."/>
            <person name="Pekov Y.A."/>
            <person name="Schelkunov M.I."/>
            <person name="Strizhov N."/>
            <person name="Ivashina T.V."/>
            <person name="Ashapkin V.V."/>
            <person name="Donova M.V."/>
        </authorList>
    </citation>
    <scope>NUCLEOTIDE SEQUENCE [LARGE SCALE GENOMIC DNA]</scope>
    <source>
        <strain evidence="1 2">VKM Ac-1815D</strain>
    </source>
</reference>
<dbReference type="Proteomes" id="UP000018763">
    <property type="component" value="Chromosome"/>
</dbReference>
<evidence type="ECO:0000313" key="2">
    <source>
        <dbReference type="Proteomes" id="UP000018763"/>
    </source>
</evidence>
<protein>
    <submittedName>
        <fullName evidence="1">Uncharacterized protein</fullName>
    </submittedName>
</protein>